<dbReference type="Gene3D" id="1.20.58.220">
    <property type="entry name" value="Phosphate transport system protein phou homolog 2, domain 2"/>
    <property type="match status" value="1"/>
</dbReference>
<sequence length="111" mass="12977">MEDKMFELMEKMYIELQGLKKGQEELRVGQEELRVGQEELRIDVRKLGAKVDGEITDTIQALLDGYKQNAEKIESIDSKVDQLRIDVNNISMKTNYNDNRLIELTRRFKNA</sequence>
<organism evidence="1 2">
    <name type="scientific">Clostridium tepidiprofundi DSM 19306</name>
    <dbReference type="NCBI Taxonomy" id="1121338"/>
    <lineage>
        <taxon>Bacteria</taxon>
        <taxon>Bacillati</taxon>
        <taxon>Bacillota</taxon>
        <taxon>Clostridia</taxon>
        <taxon>Eubacteriales</taxon>
        <taxon>Clostridiaceae</taxon>
        <taxon>Clostridium</taxon>
    </lineage>
</organism>
<keyword evidence="2" id="KW-1185">Reference proteome</keyword>
<dbReference type="STRING" id="1121338.CLTEP_05150"/>
<proteinExistence type="predicted"/>
<dbReference type="RefSeq" id="WP_066822125.1">
    <property type="nucleotide sequence ID" value="NZ_LTBA01000002.1"/>
</dbReference>
<dbReference type="AlphaFoldDB" id="A0A151B6K2"/>
<dbReference type="Proteomes" id="UP000075531">
    <property type="component" value="Unassembled WGS sequence"/>
</dbReference>
<dbReference type="SUPFAM" id="SSF109755">
    <property type="entry name" value="PhoU-like"/>
    <property type="match status" value="1"/>
</dbReference>
<evidence type="ECO:0000313" key="2">
    <source>
        <dbReference type="Proteomes" id="UP000075531"/>
    </source>
</evidence>
<comment type="caution">
    <text evidence="1">The sequence shown here is derived from an EMBL/GenBank/DDBJ whole genome shotgun (WGS) entry which is preliminary data.</text>
</comment>
<dbReference type="InterPro" id="IPR038078">
    <property type="entry name" value="PhoU-like_sf"/>
</dbReference>
<protein>
    <recommendedName>
        <fullName evidence="3">Chromosome partition protein Smc</fullName>
    </recommendedName>
</protein>
<gene>
    <name evidence="1" type="ORF">CLTEP_05150</name>
</gene>
<accession>A0A151B6K2</accession>
<evidence type="ECO:0008006" key="3">
    <source>
        <dbReference type="Google" id="ProtNLM"/>
    </source>
</evidence>
<evidence type="ECO:0000313" key="1">
    <source>
        <dbReference type="EMBL" id="KYH35571.1"/>
    </source>
</evidence>
<name>A0A151B6K2_9CLOT</name>
<dbReference type="EMBL" id="LTBA01000002">
    <property type="protein sequence ID" value="KYH35571.1"/>
    <property type="molecule type" value="Genomic_DNA"/>
</dbReference>
<dbReference type="OrthoDB" id="1707934at2"/>
<reference evidence="1 2" key="1">
    <citation type="submission" date="2016-02" db="EMBL/GenBank/DDBJ databases">
        <title>Genome sequence of Clostridium tepidiprofundi DSM 19306.</title>
        <authorList>
            <person name="Poehlein A."/>
            <person name="Daniel R."/>
        </authorList>
    </citation>
    <scope>NUCLEOTIDE SEQUENCE [LARGE SCALE GENOMIC DNA]</scope>
    <source>
        <strain evidence="1 2">DSM 19306</strain>
    </source>
</reference>
<dbReference type="PATRIC" id="fig|1121338.3.peg.518"/>